<organism evidence="2 4">
    <name type="scientific">Enterococcus faecalis</name>
    <name type="common">Streptococcus faecalis</name>
    <dbReference type="NCBI Taxonomy" id="1351"/>
    <lineage>
        <taxon>Bacteria</taxon>
        <taxon>Bacillati</taxon>
        <taxon>Bacillota</taxon>
        <taxon>Bacilli</taxon>
        <taxon>Lactobacillales</taxon>
        <taxon>Enterococcaceae</taxon>
        <taxon>Enterococcus</taxon>
    </lineage>
</organism>
<dbReference type="Proteomes" id="UP000516122">
    <property type="component" value="Chromosome"/>
</dbReference>
<dbReference type="EMBL" id="CP060804">
    <property type="protein sequence ID" value="QNP37470.1"/>
    <property type="molecule type" value="Genomic_DNA"/>
</dbReference>
<evidence type="ECO:0000313" key="4">
    <source>
        <dbReference type="Proteomes" id="UP000516122"/>
    </source>
</evidence>
<dbReference type="RefSeq" id="WP_010714138.1">
    <property type="nucleotide sequence ID" value="NZ_CABEGK010000013.1"/>
</dbReference>
<evidence type="ECO:0000313" key="1">
    <source>
        <dbReference type="EMBL" id="PTN78925.1"/>
    </source>
</evidence>
<gene>
    <name evidence="1" type="ORF">DAI13_14620</name>
    <name evidence="2" type="ORF">H9Q64_13550</name>
</gene>
<evidence type="ECO:0000313" key="3">
    <source>
        <dbReference type="Proteomes" id="UP000244140"/>
    </source>
</evidence>
<dbReference type="AlphaFoldDB" id="A0A7H0FN54"/>
<name>A0A7H0FN54_ENTFL</name>
<reference evidence="1 3" key="1">
    <citation type="submission" date="2018-04" db="EMBL/GenBank/DDBJ databases">
        <authorList>
            <person name="Van Tyne D."/>
        </authorList>
    </citation>
    <scope>NUCLEOTIDE SEQUENCE [LARGE SCALE GENOMIC DNA]</scope>
    <source>
        <strain evidence="1 3">B2535</strain>
    </source>
</reference>
<accession>A0A7H0FN54</accession>
<evidence type="ECO:0000313" key="2">
    <source>
        <dbReference type="EMBL" id="QNP37470.1"/>
    </source>
</evidence>
<dbReference type="EMBL" id="PZZH01000001">
    <property type="protein sequence ID" value="PTN78925.1"/>
    <property type="molecule type" value="Genomic_DNA"/>
</dbReference>
<dbReference type="Proteomes" id="UP000244140">
    <property type="component" value="Unassembled WGS sequence"/>
</dbReference>
<evidence type="ECO:0008006" key="5">
    <source>
        <dbReference type="Google" id="ProtNLM"/>
    </source>
</evidence>
<sequence>MKVKIFQRGNINKLERELNDFLEENPYIEIKHIKQTGESYGDSEEVTSVTTISIWYEEE</sequence>
<proteinExistence type="predicted"/>
<reference evidence="2 4" key="2">
    <citation type="submission" date="2020-08" db="EMBL/GenBank/DDBJ databases">
        <title>Enterococcus faecalis SF28073 genome assembly.</title>
        <authorList>
            <person name="Duerkop B.A."/>
            <person name="Johnson C.N."/>
        </authorList>
    </citation>
    <scope>NUCLEOTIDE SEQUENCE [LARGE SCALE GENOMIC DNA]</scope>
    <source>
        <strain evidence="2 4">SF28073</strain>
    </source>
</reference>
<protein>
    <recommendedName>
        <fullName evidence="5">Sporulation protein Cse60</fullName>
    </recommendedName>
</protein>